<keyword evidence="8" id="KW-1185">Reference proteome</keyword>
<protein>
    <recommendedName>
        <fullName evidence="2">dUTP diphosphatase</fullName>
        <ecNumber evidence="2">3.6.1.23</ecNumber>
    </recommendedName>
</protein>
<comment type="similarity">
    <text evidence="1">Belongs to the dUTPase family.</text>
</comment>
<reference evidence="7 8" key="1">
    <citation type="submission" date="2017-06" db="EMBL/GenBank/DDBJ databases">
        <title>Draft Genome Sequence of Natranaerobius trueperi halophilic, alkalithermophilic bacteria from soda lakes.</title>
        <authorList>
            <person name="Zhao B."/>
        </authorList>
    </citation>
    <scope>NUCLEOTIDE SEQUENCE [LARGE SCALE GENOMIC DNA]</scope>
    <source>
        <strain evidence="7 8">DSM 18760</strain>
    </source>
</reference>
<dbReference type="PANTHER" id="PTHR11241:SF0">
    <property type="entry name" value="DEOXYURIDINE 5'-TRIPHOSPHATE NUCLEOTIDOHYDROLASE"/>
    <property type="match status" value="1"/>
</dbReference>
<evidence type="ECO:0000256" key="3">
    <source>
        <dbReference type="ARBA" id="ARBA00022801"/>
    </source>
</evidence>
<feature type="domain" description="dUTPase-like" evidence="6">
    <location>
        <begin position="18"/>
        <end position="147"/>
    </location>
</feature>
<dbReference type="Pfam" id="PF00692">
    <property type="entry name" value="dUTPase"/>
    <property type="match status" value="1"/>
</dbReference>
<dbReference type="InterPro" id="IPR036157">
    <property type="entry name" value="dUTPase-like_sf"/>
</dbReference>
<evidence type="ECO:0000256" key="2">
    <source>
        <dbReference type="ARBA" id="ARBA00012379"/>
    </source>
</evidence>
<dbReference type="AlphaFoldDB" id="A0A226C115"/>
<dbReference type="CDD" id="cd07557">
    <property type="entry name" value="trimeric_dUTPase"/>
    <property type="match status" value="1"/>
</dbReference>
<dbReference type="RefSeq" id="WP_089023079.1">
    <property type="nucleotide sequence ID" value="NZ_NIQC01000006.1"/>
</dbReference>
<keyword evidence="3" id="KW-0378">Hydrolase</keyword>
<evidence type="ECO:0000313" key="7">
    <source>
        <dbReference type="EMBL" id="OWZ84294.1"/>
    </source>
</evidence>
<proteinExistence type="inferred from homology"/>
<evidence type="ECO:0000313" key="8">
    <source>
        <dbReference type="Proteomes" id="UP000214588"/>
    </source>
</evidence>
<gene>
    <name evidence="7" type="ORF">CDO51_04340</name>
</gene>
<sequence length="151" mass="16894">MRKFEPVSKKFMKHNAKEAQMPTRADARSAGYDFYSPIETIIKPNSSIIIWSNIKAAMEDDEVLKIYVRSSMGIKKKIMLANTVGIIDSSYYGNPSNDGNIGIALYNYGDTPVTIQEGERIAQGIFHKYLTVENDHVINKERTGGIGSTEK</sequence>
<keyword evidence="4" id="KW-0546">Nucleotide metabolism</keyword>
<dbReference type="PANTHER" id="PTHR11241">
    <property type="entry name" value="DEOXYURIDINE 5'-TRIPHOSPHATE NUCLEOTIDOHYDROLASE"/>
    <property type="match status" value="1"/>
</dbReference>
<name>A0A226C115_9FIRM</name>
<evidence type="ECO:0000259" key="6">
    <source>
        <dbReference type="Pfam" id="PF00692"/>
    </source>
</evidence>
<dbReference type="GO" id="GO:0004170">
    <property type="term" value="F:dUTP diphosphatase activity"/>
    <property type="evidence" value="ECO:0007669"/>
    <property type="project" value="UniProtKB-EC"/>
</dbReference>
<dbReference type="EC" id="3.6.1.23" evidence="2"/>
<dbReference type="Proteomes" id="UP000214588">
    <property type="component" value="Unassembled WGS sequence"/>
</dbReference>
<dbReference type="OrthoDB" id="9809956at2"/>
<comment type="caution">
    <text evidence="7">The sequence shown here is derived from an EMBL/GenBank/DDBJ whole genome shotgun (WGS) entry which is preliminary data.</text>
</comment>
<evidence type="ECO:0000256" key="1">
    <source>
        <dbReference type="ARBA" id="ARBA00006581"/>
    </source>
</evidence>
<evidence type="ECO:0000256" key="4">
    <source>
        <dbReference type="ARBA" id="ARBA00023080"/>
    </source>
</evidence>
<dbReference type="InterPro" id="IPR008181">
    <property type="entry name" value="dUTPase"/>
</dbReference>
<dbReference type="InterPro" id="IPR033704">
    <property type="entry name" value="dUTPase_trimeric"/>
</dbReference>
<comment type="catalytic activity">
    <reaction evidence="5">
        <text>dUTP + H2O = dUMP + diphosphate + H(+)</text>
        <dbReference type="Rhea" id="RHEA:10248"/>
        <dbReference type="ChEBI" id="CHEBI:15377"/>
        <dbReference type="ChEBI" id="CHEBI:15378"/>
        <dbReference type="ChEBI" id="CHEBI:33019"/>
        <dbReference type="ChEBI" id="CHEBI:61555"/>
        <dbReference type="ChEBI" id="CHEBI:246422"/>
        <dbReference type="EC" id="3.6.1.23"/>
    </reaction>
</comment>
<evidence type="ECO:0000256" key="5">
    <source>
        <dbReference type="ARBA" id="ARBA00047686"/>
    </source>
</evidence>
<dbReference type="EMBL" id="NIQC01000006">
    <property type="protein sequence ID" value="OWZ84294.1"/>
    <property type="molecule type" value="Genomic_DNA"/>
</dbReference>
<dbReference type="Gene3D" id="2.70.40.10">
    <property type="match status" value="1"/>
</dbReference>
<organism evidence="7 8">
    <name type="scientific">Natranaerobius trueperi</name>
    <dbReference type="NCBI Taxonomy" id="759412"/>
    <lineage>
        <taxon>Bacteria</taxon>
        <taxon>Bacillati</taxon>
        <taxon>Bacillota</taxon>
        <taxon>Clostridia</taxon>
        <taxon>Natranaerobiales</taxon>
        <taxon>Natranaerobiaceae</taxon>
        <taxon>Natranaerobius</taxon>
    </lineage>
</organism>
<dbReference type="InterPro" id="IPR029054">
    <property type="entry name" value="dUTPase-like"/>
</dbReference>
<dbReference type="GO" id="GO:0000287">
    <property type="term" value="F:magnesium ion binding"/>
    <property type="evidence" value="ECO:0007669"/>
    <property type="project" value="InterPro"/>
</dbReference>
<dbReference type="GO" id="GO:0046081">
    <property type="term" value="P:dUTP catabolic process"/>
    <property type="evidence" value="ECO:0007669"/>
    <property type="project" value="InterPro"/>
</dbReference>
<accession>A0A226C115</accession>
<dbReference type="SUPFAM" id="SSF51283">
    <property type="entry name" value="dUTPase-like"/>
    <property type="match status" value="1"/>
</dbReference>
<dbReference type="GO" id="GO:0006226">
    <property type="term" value="P:dUMP biosynthetic process"/>
    <property type="evidence" value="ECO:0007669"/>
    <property type="project" value="InterPro"/>
</dbReference>